<accession>A0A1S2VJ14</accession>
<dbReference type="AlphaFoldDB" id="A0A1S2VJ14"/>
<dbReference type="Proteomes" id="UP000181790">
    <property type="component" value="Unassembled WGS sequence"/>
</dbReference>
<comment type="caution">
    <text evidence="1">The sequence shown here is derived from an EMBL/GenBank/DDBJ whole genome shotgun (WGS) entry which is preliminary data.</text>
</comment>
<name>A0A1S2VJ14_9BACT</name>
<keyword evidence="2" id="KW-1185">Reference proteome</keyword>
<proteinExistence type="predicted"/>
<evidence type="ECO:0000313" key="1">
    <source>
        <dbReference type="EMBL" id="OIN58751.1"/>
    </source>
</evidence>
<dbReference type="EMBL" id="MORL01000006">
    <property type="protein sequence ID" value="OIN58751.1"/>
    <property type="molecule type" value="Genomic_DNA"/>
</dbReference>
<protein>
    <submittedName>
        <fullName evidence="1">Uncharacterized protein</fullName>
    </submittedName>
</protein>
<gene>
    <name evidence="1" type="ORF">BLX24_14450</name>
</gene>
<evidence type="ECO:0000313" key="2">
    <source>
        <dbReference type="Proteomes" id="UP000181790"/>
    </source>
</evidence>
<sequence>MYTALTAQNVLVGVTRQAFNSIQLVKRYFLVLSGQGKIDNRGNGVKQYQPAFGGCSVTTVTSSNAGDKLHQLQEMPHSERKKWMAMQIAKGAGYAADDVGQGWCWGEMPPCQRHICHQVLLHGQ</sequence>
<reference evidence="1 2" key="1">
    <citation type="submission" date="2016-10" db="EMBL/GenBank/DDBJ databases">
        <title>Arsenicibacter rosenii gen. nov., sp. nov., an efficient arsenic-methylating bacterium isolated from an arsenic-contaminated paddy soil.</title>
        <authorList>
            <person name="Huang K."/>
        </authorList>
    </citation>
    <scope>NUCLEOTIDE SEQUENCE [LARGE SCALE GENOMIC DNA]</scope>
    <source>
        <strain evidence="1 2">SM-1</strain>
    </source>
</reference>
<organism evidence="1 2">
    <name type="scientific">Arsenicibacter rosenii</name>
    <dbReference type="NCBI Taxonomy" id="1750698"/>
    <lineage>
        <taxon>Bacteria</taxon>
        <taxon>Pseudomonadati</taxon>
        <taxon>Bacteroidota</taxon>
        <taxon>Cytophagia</taxon>
        <taxon>Cytophagales</taxon>
        <taxon>Spirosomataceae</taxon>
        <taxon>Arsenicibacter</taxon>
    </lineage>
</organism>